<feature type="transmembrane region" description="Helical" evidence="1">
    <location>
        <begin position="204"/>
        <end position="231"/>
    </location>
</feature>
<dbReference type="Proteomes" id="UP000316612">
    <property type="component" value="Unassembled WGS sequence"/>
</dbReference>
<dbReference type="EMBL" id="BJNY01000005">
    <property type="protein sequence ID" value="GED05527.1"/>
    <property type="molecule type" value="Genomic_DNA"/>
</dbReference>
<feature type="transmembrane region" description="Helical" evidence="1">
    <location>
        <begin position="141"/>
        <end position="159"/>
    </location>
</feature>
<keyword evidence="1" id="KW-0472">Membrane</keyword>
<comment type="caution">
    <text evidence="2">The sequence shown here is derived from an EMBL/GenBank/DDBJ whole genome shotgun (WGS) entry which is preliminary data.</text>
</comment>
<feature type="transmembrane region" description="Helical" evidence="1">
    <location>
        <begin position="165"/>
        <end position="184"/>
    </location>
</feature>
<dbReference type="InterPro" id="IPR049500">
    <property type="entry name" value="Peptidase_M50B-like"/>
</dbReference>
<name>A0A4Y4DLN6_GLUUR</name>
<dbReference type="Pfam" id="PF13398">
    <property type="entry name" value="Peptidase_M50B"/>
    <property type="match status" value="1"/>
</dbReference>
<dbReference type="RefSeq" id="WP_170184102.1">
    <property type="nucleotide sequence ID" value="NZ_BAAAJL010000008.1"/>
</dbReference>
<keyword evidence="1" id="KW-1133">Transmembrane helix</keyword>
<feature type="transmembrane region" description="Helical" evidence="1">
    <location>
        <begin position="89"/>
        <end position="111"/>
    </location>
</feature>
<proteinExistence type="predicted"/>
<evidence type="ECO:0000313" key="3">
    <source>
        <dbReference type="Proteomes" id="UP000316612"/>
    </source>
</evidence>
<keyword evidence="3" id="KW-1185">Reference proteome</keyword>
<evidence type="ECO:0000313" key="2">
    <source>
        <dbReference type="EMBL" id="GED05527.1"/>
    </source>
</evidence>
<organism evidence="2 3">
    <name type="scientific">Glutamicibacter uratoxydans</name>
    <name type="common">Arthrobacter uratoxydans</name>
    <dbReference type="NCBI Taxonomy" id="43667"/>
    <lineage>
        <taxon>Bacteria</taxon>
        <taxon>Bacillati</taxon>
        <taxon>Actinomycetota</taxon>
        <taxon>Actinomycetes</taxon>
        <taxon>Micrococcales</taxon>
        <taxon>Micrococcaceae</taxon>
        <taxon>Glutamicibacter</taxon>
    </lineage>
</organism>
<feature type="transmembrane region" description="Helical" evidence="1">
    <location>
        <begin position="117"/>
        <end position="136"/>
    </location>
</feature>
<keyword evidence="1" id="KW-0812">Transmembrane</keyword>
<reference evidence="2 3" key="1">
    <citation type="submission" date="2019-06" db="EMBL/GenBank/DDBJ databases">
        <title>Whole genome shotgun sequence of Glutamicibacter uratoxydans NBRC 15515.</title>
        <authorList>
            <person name="Hosoyama A."/>
            <person name="Uohara A."/>
            <person name="Ohji S."/>
            <person name="Ichikawa N."/>
        </authorList>
    </citation>
    <scope>NUCLEOTIDE SEQUENCE [LARGE SCALE GENOMIC DNA]</scope>
    <source>
        <strain evidence="2 3">NBRC 15515</strain>
    </source>
</reference>
<protein>
    <submittedName>
        <fullName evidence="2">Membrane protein</fullName>
    </submittedName>
</protein>
<gene>
    <name evidence="2" type="ORF">AUR04nite_10590</name>
</gene>
<accession>A0A4Y4DLN6</accession>
<sequence>MNLDIGESWQRLWQPVESNLTGWQWAIVAGIVLLLVVPPQVWRITGLYSTLIHEMGHIISAMLTGRFVMGLRLGWDHSGEVVSRGRGKFSVIFSGLFGYPAPLFVSAVMLWAISAGFAGRALGIFALFFVLALFFARNWPAVLVCLISAAGALAVVFFAPVNAYLYLALLIAGFLLCSGIRDFIKLLAVHTTRRRDLRQSDAYLIAESTGTFASLWLLLMLVLGGLCLWWAGTSLVALASASA</sequence>
<feature type="transmembrane region" description="Helical" evidence="1">
    <location>
        <begin position="20"/>
        <end position="41"/>
    </location>
</feature>
<dbReference type="AlphaFoldDB" id="A0A4Y4DLN6"/>
<evidence type="ECO:0000256" key="1">
    <source>
        <dbReference type="SAM" id="Phobius"/>
    </source>
</evidence>